<evidence type="ECO:0000259" key="1">
    <source>
        <dbReference type="Pfam" id="PF01926"/>
    </source>
</evidence>
<dbReference type="Pfam" id="PF01926">
    <property type="entry name" value="MMR_HSR1"/>
    <property type="match status" value="1"/>
</dbReference>
<dbReference type="InterPro" id="IPR006073">
    <property type="entry name" value="GTP-bd"/>
</dbReference>
<dbReference type="eggNOG" id="COG3596">
    <property type="taxonomic scope" value="Bacteria"/>
</dbReference>
<name>I3Y690_THIV6</name>
<gene>
    <name evidence="2" type="ordered locus">Thivi_0441</name>
</gene>
<dbReference type="InterPro" id="IPR027417">
    <property type="entry name" value="P-loop_NTPase"/>
</dbReference>
<evidence type="ECO:0000313" key="2">
    <source>
        <dbReference type="EMBL" id="AFL72508.1"/>
    </source>
</evidence>
<dbReference type="GO" id="GO:0005525">
    <property type="term" value="F:GTP binding"/>
    <property type="evidence" value="ECO:0007669"/>
    <property type="project" value="InterPro"/>
</dbReference>
<dbReference type="AlphaFoldDB" id="I3Y690"/>
<proteinExistence type="predicted"/>
<dbReference type="RefSeq" id="WP_014777009.1">
    <property type="nucleotide sequence ID" value="NC_018012.1"/>
</dbReference>
<dbReference type="HOGENOM" id="CLU_057498_0_0_6"/>
<dbReference type="CDD" id="cd00882">
    <property type="entry name" value="Ras_like_GTPase"/>
    <property type="match status" value="1"/>
</dbReference>
<evidence type="ECO:0000313" key="3">
    <source>
        <dbReference type="Proteomes" id="UP000006062"/>
    </source>
</evidence>
<organism evidence="2 3">
    <name type="scientific">Thiocystis violascens (strain ATCC 17096 / DSM 198 / 6111)</name>
    <name type="common">Chromatium violascens</name>
    <dbReference type="NCBI Taxonomy" id="765911"/>
    <lineage>
        <taxon>Bacteria</taxon>
        <taxon>Pseudomonadati</taxon>
        <taxon>Pseudomonadota</taxon>
        <taxon>Gammaproteobacteria</taxon>
        <taxon>Chromatiales</taxon>
        <taxon>Chromatiaceae</taxon>
        <taxon>Thiocystis</taxon>
    </lineage>
</organism>
<protein>
    <submittedName>
        <fullName evidence="2">Uncharacterized protein associated with GTPases</fullName>
    </submittedName>
</protein>
<dbReference type="Proteomes" id="UP000006062">
    <property type="component" value="Chromosome"/>
</dbReference>
<accession>I3Y690</accession>
<sequence length="413" mass="44871">MSAPHEKNWPNRWRDLRQALLDPRVDDARLGLALDEAHLRHPLPVIWLIGKTQSGKTSIVRALTGSVQAEIGNGFQPCTPTLRFYDFPAEAPVVRFLDTRGLGEVDYDPAEDLRFGESRAHLLLGVMKATDSHQEAVFEVLRAVRRRHPEWPLIVAQTGLHEAYPLDSNGGADHPLPYPLAREPWPASVPLDLARALRVQRDLAGKLPGAAPVSWVPVDLTLPEDGYEPPDYGLEALWQAIETVSTLRLRTLLLGDAAVRDVYARAAHPHIVGYALTAAGIGALPVVDLMGVPAIQAKMLHSLAVLYEQTWDRRAIAEFLGLLGTGIGVAYGARVAGRALVKLVPGIGQTVGAVWGASASGATTYALGKAAGVYFDHRNRGLTTEARALRQVFAEQLSRGSEILRDSIRAGRT</sequence>
<dbReference type="EMBL" id="CP003154">
    <property type="protein sequence ID" value="AFL72508.1"/>
    <property type="molecule type" value="Genomic_DNA"/>
</dbReference>
<dbReference type="KEGG" id="tvi:Thivi_0441"/>
<dbReference type="Gene3D" id="3.40.50.300">
    <property type="entry name" value="P-loop containing nucleotide triphosphate hydrolases"/>
    <property type="match status" value="1"/>
</dbReference>
<dbReference type="OrthoDB" id="417988at2"/>
<keyword evidence="3" id="KW-1185">Reference proteome</keyword>
<dbReference type="STRING" id="765911.Thivi_0441"/>
<feature type="domain" description="G" evidence="1">
    <location>
        <begin position="46"/>
        <end position="143"/>
    </location>
</feature>
<reference evidence="2 3" key="1">
    <citation type="submission" date="2012-06" db="EMBL/GenBank/DDBJ databases">
        <title>Complete sequence of Thiocystis violascens DSM 198.</title>
        <authorList>
            <consortium name="US DOE Joint Genome Institute"/>
            <person name="Lucas S."/>
            <person name="Han J."/>
            <person name="Lapidus A."/>
            <person name="Cheng J.-F."/>
            <person name="Goodwin L."/>
            <person name="Pitluck S."/>
            <person name="Peters L."/>
            <person name="Ovchinnikova G."/>
            <person name="Teshima H."/>
            <person name="Detter J.C."/>
            <person name="Han C."/>
            <person name="Tapia R."/>
            <person name="Land M."/>
            <person name="Hauser L."/>
            <person name="Kyrpides N."/>
            <person name="Ivanova N."/>
            <person name="Pagani I."/>
            <person name="Vogl K."/>
            <person name="Liu Z."/>
            <person name="Frigaard N.-U."/>
            <person name="Bryant D."/>
            <person name="Woyke T."/>
        </authorList>
    </citation>
    <scope>NUCLEOTIDE SEQUENCE [LARGE SCALE GENOMIC DNA]</scope>
    <source>
        <strain evidence="3">ATCC 17096 / DSM 198 / 6111</strain>
    </source>
</reference>
<dbReference type="SUPFAM" id="SSF52540">
    <property type="entry name" value="P-loop containing nucleoside triphosphate hydrolases"/>
    <property type="match status" value="1"/>
</dbReference>
<dbReference type="eggNOG" id="COG3597">
    <property type="taxonomic scope" value="Bacteria"/>
</dbReference>